<organism evidence="2 3">
    <name type="scientific">Corynebacterium suranareeae</name>
    <dbReference type="NCBI Taxonomy" id="2506452"/>
    <lineage>
        <taxon>Bacteria</taxon>
        <taxon>Bacillati</taxon>
        <taxon>Actinomycetota</taxon>
        <taxon>Actinomycetes</taxon>
        <taxon>Mycobacteriales</taxon>
        <taxon>Corynebacteriaceae</taxon>
        <taxon>Corynebacterium</taxon>
    </lineage>
</organism>
<evidence type="ECO:0000259" key="1">
    <source>
        <dbReference type="Pfam" id="PF01609"/>
    </source>
</evidence>
<evidence type="ECO:0000313" key="2">
    <source>
        <dbReference type="EMBL" id="BAU96228.1"/>
    </source>
</evidence>
<dbReference type="GO" id="GO:0006313">
    <property type="term" value="P:DNA transposition"/>
    <property type="evidence" value="ECO:0007669"/>
    <property type="project" value="InterPro"/>
</dbReference>
<proteinExistence type="predicted"/>
<feature type="domain" description="Transposase IS4-like" evidence="1">
    <location>
        <begin position="106"/>
        <end position="206"/>
    </location>
</feature>
<dbReference type="EMBL" id="AP017369">
    <property type="protein sequence ID" value="BAU96228.1"/>
    <property type="molecule type" value="Genomic_DNA"/>
</dbReference>
<dbReference type="GO" id="GO:0003677">
    <property type="term" value="F:DNA binding"/>
    <property type="evidence" value="ECO:0007669"/>
    <property type="project" value="InterPro"/>
</dbReference>
<name>A0A169RYX1_9CORY</name>
<reference evidence="2 3" key="1">
    <citation type="submission" date="2016-02" db="EMBL/GenBank/DDBJ databases">
        <title>Corynebacterium glutamicum N24 whole genome sequencing project.</title>
        <authorList>
            <person name="Matsutani M."/>
            <person name="Nangtapong N."/>
            <person name="Yakushi T."/>
            <person name="Matsushita K."/>
        </authorList>
    </citation>
    <scope>NUCLEOTIDE SEQUENCE [LARGE SCALE GENOMIC DNA]</scope>
    <source>
        <strain evidence="2 3">N24</strain>
    </source>
</reference>
<sequence>MPAVPSSIIEPIWDQFVALIPPIIDTHPLGCHRPRIADRIIFDKLIQVLVLGASYIKISDSTCSATTLRTRWDEWITTGIFHTLEQICLEFYDRIIGLELDNLSVDGCIVKAPCGGEVAGRSPVDRGKQGTKRSLMVDGTGIPIGCVVAGANLHDSPLLRPTLDKLGRFGFDLPEAITVHLDAGYDSKKTRSLLEELGCDGVISTKGELLQAGGRWGVERTNSWHNRGFKKLALCTERRARVVEAFIALANAVIIVRRLIRQAWTSYRWDTRPARRP</sequence>
<keyword evidence="3" id="KW-1185">Reference proteome</keyword>
<accession>A0A169RYX1</accession>
<dbReference type="PANTHER" id="PTHR30007">
    <property type="entry name" value="PHP DOMAIN PROTEIN"/>
    <property type="match status" value="1"/>
</dbReference>
<protein>
    <submittedName>
        <fullName evidence="2">Transposase</fullName>
    </submittedName>
</protein>
<dbReference type="AlphaFoldDB" id="A0A169RYX1"/>
<dbReference type="RefSeq" id="WP_096456548.1">
    <property type="nucleotide sequence ID" value="NZ_AP017369.1"/>
</dbReference>
<gene>
    <name evidence="2" type="ORF">N24_1966</name>
</gene>
<dbReference type="Pfam" id="PF01609">
    <property type="entry name" value="DDE_Tnp_1"/>
    <property type="match status" value="1"/>
</dbReference>
<dbReference type="InterPro" id="IPR002559">
    <property type="entry name" value="Transposase_11"/>
</dbReference>
<evidence type="ECO:0000313" key="3">
    <source>
        <dbReference type="Proteomes" id="UP000218244"/>
    </source>
</evidence>
<dbReference type="PANTHER" id="PTHR30007:SF0">
    <property type="entry name" value="TRANSPOSASE"/>
    <property type="match status" value="1"/>
</dbReference>
<dbReference type="GO" id="GO:0004803">
    <property type="term" value="F:transposase activity"/>
    <property type="evidence" value="ECO:0007669"/>
    <property type="project" value="InterPro"/>
</dbReference>
<dbReference type="NCBIfam" id="NF033580">
    <property type="entry name" value="transpos_IS5_3"/>
    <property type="match status" value="1"/>
</dbReference>
<dbReference type="Proteomes" id="UP000218244">
    <property type="component" value="Chromosome"/>
</dbReference>
<dbReference type="KEGG" id="csur:N24_1966"/>